<accession>X0U3Z5</accession>
<proteinExistence type="predicted"/>
<protein>
    <submittedName>
        <fullName evidence="1">Uncharacterized protein</fullName>
    </submittedName>
</protein>
<gene>
    <name evidence="1" type="ORF">S01H1_23034</name>
</gene>
<dbReference type="AlphaFoldDB" id="X0U3Z5"/>
<reference evidence="1" key="1">
    <citation type="journal article" date="2014" name="Front. Microbiol.">
        <title>High frequency of phylogenetically diverse reductive dehalogenase-homologous genes in deep subseafloor sedimentary metagenomes.</title>
        <authorList>
            <person name="Kawai M."/>
            <person name="Futagami T."/>
            <person name="Toyoda A."/>
            <person name="Takaki Y."/>
            <person name="Nishi S."/>
            <person name="Hori S."/>
            <person name="Arai W."/>
            <person name="Tsubouchi T."/>
            <person name="Morono Y."/>
            <person name="Uchiyama I."/>
            <person name="Ito T."/>
            <person name="Fujiyama A."/>
            <person name="Inagaki F."/>
            <person name="Takami H."/>
        </authorList>
    </citation>
    <scope>NUCLEOTIDE SEQUENCE</scope>
    <source>
        <strain evidence="1">Expedition CK06-06</strain>
    </source>
</reference>
<sequence>AISPKGSHRTISGMTYFYLRMKAYLALEAW</sequence>
<organism evidence="1">
    <name type="scientific">marine sediment metagenome</name>
    <dbReference type="NCBI Taxonomy" id="412755"/>
    <lineage>
        <taxon>unclassified sequences</taxon>
        <taxon>metagenomes</taxon>
        <taxon>ecological metagenomes</taxon>
    </lineage>
</organism>
<comment type="caution">
    <text evidence="1">The sequence shown here is derived from an EMBL/GenBank/DDBJ whole genome shotgun (WGS) entry which is preliminary data.</text>
</comment>
<evidence type="ECO:0000313" key="1">
    <source>
        <dbReference type="EMBL" id="GAF94061.1"/>
    </source>
</evidence>
<dbReference type="EMBL" id="BARS01013165">
    <property type="protein sequence ID" value="GAF94061.1"/>
    <property type="molecule type" value="Genomic_DNA"/>
</dbReference>
<feature type="non-terminal residue" evidence="1">
    <location>
        <position position="1"/>
    </location>
</feature>
<name>X0U3Z5_9ZZZZ</name>